<comment type="caution">
    <text evidence="1">The sequence shown here is derived from an EMBL/GenBank/DDBJ whole genome shotgun (WGS) entry which is preliminary data.</text>
</comment>
<dbReference type="RefSeq" id="WP_101646137.1">
    <property type="nucleotide sequence ID" value="NZ_PGVE01000012.1"/>
</dbReference>
<dbReference type="OrthoDB" id="2932969at2"/>
<keyword evidence="2" id="KW-1185">Reference proteome</keyword>
<accession>A0A2N5HVL1</accession>
<evidence type="ECO:0000313" key="2">
    <source>
        <dbReference type="Proteomes" id="UP000234950"/>
    </source>
</evidence>
<dbReference type="Proteomes" id="UP000234950">
    <property type="component" value="Unassembled WGS sequence"/>
</dbReference>
<gene>
    <name evidence="1" type="ORF">CVD27_01545</name>
</gene>
<proteinExistence type="predicted"/>
<dbReference type="EMBL" id="PGVE01000012">
    <property type="protein sequence ID" value="PLS09553.1"/>
    <property type="molecule type" value="Genomic_DNA"/>
</dbReference>
<sequence>MDQTKLPTFSVEYELGGMVFYKNVNAATIEEAKNQVQSQQTNATIQAVSIVDENENYAG</sequence>
<reference evidence="1 2" key="1">
    <citation type="submission" date="2017-11" db="EMBL/GenBank/DDBJ databases">
        <title>Comparitive Functional Genomics of Dry Heat Resistant strains isolated from the Viking Spacecraft.</title>
        <authorList>
            <person name="Seuylemezian A."/>
            <person name="Cooper K."/>
            <person name="Vaishampayan P."/>
        </authorList>
    </citation>
    <scope>NUCLEOTIDE SEQUENCE [LARGE SCALE GENOMIC DNA]</scope>
    <source>
        <strain evidence="1 2">V32-6</strain>
    </source>
</reference>
<protein>
    <submittedName>
        <fullName evidence="1">Uncharacterized protein</fullName>
    </submittedName>
</protein>
<dbReference type="AlphaFoldDB" id="A0A2N5HVL1"/>
<name>A0A2N5HVL1_9BACI</name>
<evidence type="ECO:0000313" key="1">
    <source>
        <dbReference type="EMBL" id="PLS09553.1"/>
    </source>
</evidence>
<organism evidence="1 2">
    <name type="scientific">Neobacillus cucumis</name>
    <dbReference type="NCBI Taxonomy" id="1740721"/>
    <lineage>
        <taxon>Bacteria</taxon>
        <taxon>Bacillati</taxon>
        <taxon>Bacillota</taxon>
        <taxon>Bacilli</taxon>
        <taxon>Bacillales</taxon>
        <taxon>Bacillaceae</taxon>
        <taxon>Neobacillus</taxon>
    </lineage>
</organism>